<dbReference type="GO" id="GO:0007018">
    <property type="term" value="P:microtubule-based movement"/>
    <property type="evidence" value="ECO:0007669"/>
    <property type="project" value="InterPro"/>
</dbReference>
<dbReference type="InterPro" id="IPR027417">
    <property type="entry name" value="P-loop_NTPase"/>
</dbReference>
<dbReference type="GO" id="GO:0008017">
    <property type="term" value="F:microtubule binding"/>
    <property type="evidence" value="ECO:0007669"/>
    <property type="project" value="InterPro"/>
</dbReference>
<dbReference type="PRINTS" id="PR00380">
    <property type="entry name" value="KINESINHEAVY"/>
</dbReference>
<dbReference type="PANTHER" id="PTHR47972">
    <property type="entry name" value="KINESIN-LIKE PROTEIN KLP-3"/>
    <property type="match status" value="1"/>
</dbReference>
<evidence type="ECO:0000256" key="2">
    <source>
        <dbReference type="ARBA" id="ARBA00022741"/>
    </source>
</evidence>
<evidence type="ECO:0000256" key="4">
    <source>
        <dbReference type="ARBA" id="ARBA00023212"/>
    </source>
</evidence>
<keyword evidence="2 5" id="KW-0547">Nucleotide-binding</keyword>
<evidence type="ECO:0000256" key="7">
    <source>
        <dbReference type="SAM" id="Coils"/>
    </source>
</evidence>
<dbReference type="FunFam" id="3.40.850.10:FF:000168">
    <property type="entry name" value="Kinesin-like protein"/>
    <property type="match status" value="1"/>
</dbReference>
<dbReference type="InterPro" id="IPR027640">
    <property type="entry name" value="Kinesin-like_fam"/>
</dbReference>
<name>A0A7I8V8Q4_9ANNE</name>
<dbReference type="Proteomes" id="UP000549394">
    <property type="component" value="Unassembled WGS sequence"/>
</dbReference>
<evidence type="ECO:0000256" key="6">
    <source>
        <dbReference type="RuleBase" id="RU000394"/>
    </source>
</evidence>
<dbReference type="AlphaFoldDB" id="A0A7I8V8Q4"/>
<evidence type="ECO:0000313" key="11">
    <source>
        <dbReference type="Proteomes" id="UP000549394"/>
    </source>
</evidence>
<feature type="region of interest" description="Disordered" evidence="8">
    <location>
        <begin position="1"/>
        <end position="59"/>
    </location>
</feature>
<dbReference type="InterPro" id="IPR019821">
    <property type="entry name" value="Kinesin_motor_CS"/>
</dbReference>
<evidence type="ECO:0000256" key="5">
    <source>
        <dbReference type="PROSITE-ProRule" id="PRU00283"/>
    </source>
</evidence>
<dbReference type="InterPro" id="IPR036961">
    <property type="entry name" value="Kinesin_motor_dom_sf"/>
</dbReference>
<feature type="compositionally biased region" description="Polar residues" evidence="8">
    <location>
        <begin position="36"/>
        <end position="57"/>
    </location>
</feature>
<evidence type="ECO:0000256" key="1">
    <source>
        <dbReference type="ARBA" id="ARBA00004245"/>
    </source>
</evidence>
<reference evidence="10 11" key="1">
    <citation type="submission" date="2020-08" db="EMBL/GenBank/DDBJ databases">
        <authorList>
            <person name="Hejnol A."/>
        </authorList>
    </citation>
    <scope>NUCLEOTIDE SEQUENCE [LARGE SCALE GENOMIC DNA]</scope>
</reference>
<feature type="coiled-coil region" evidence="7">
    <location>
        <begin position="266"/>
        <end position="328"/>
    </location>
</feature>
<proteinExistence type="inferred from homology"/>
<dbReference type="SMART" id="SM00129">
    <property type="entry name" value="KISc"/>
    <property type="match status" value="1"/>
</dbReference>
<dbReference type="EMBL" id="CAJFCJ010000002">
    <property type="protein sequence ID" value="CAD5112721.1"/>
    <property type="molecule type" value="Genomic_DNA"/>
</dbReference>
<evidence type="ECO:0000256" key="8">
    <source>
        <dbReference type="SAM" id="MobiDB-lite"/>
    </source>
</evidence>
<dbReference type="InterPro" id="IPR001752">
    <property type="entry name" value="Kinesin_motor_dom"/>
</dbReference>
<keyword evidence="5 6" id="KW-0505">Motor protein</keyword>
<comment type="similarity">
    <text evidence="5 6">Belongs to the TRAFAC class myosin-kinesin ATPase superfamily. Kinesin family.</text>
</comment>
<keyword evidence="4" id="KW-0963">Cytoplasm</keyword>
<evidence type="ECO:0000259" key="9">
    <source>
        <dbReference type="PROSITE" id="PS50067"/>
    </source>
</evidence>
<evidence type="ECO:0000313" key="10">
    <source>
        <dbReference type="EMBL" id="CAD5112721.1"/>
    </source>
</evidence>
<dbReference type="PROSITE" id="PS00411">
    <property type="entry name" value="KINESIN_MOTOR_1"/>
    <property type="match status" value="1"/>
</dbReference>
<dbReference type="SUPFAM" id="SSF52540">
    <property type="entry name" value="P-loop containing nucleoside triphosphate hydrolases"/>
    <property type="match status" value="1"/>
</dbReference>
<comment type="caution">
    <text evidence="10">The sequence shown here is derived from an EMBL/GenBank/DDBJ whole genome shotgun (WGS) entry which is preliminary data.</text>
</comment>
<feature type="compositionally biased region" description="Low complexity" evidence="8">
    <location>
        <begin position="18"/>
        <end position="28"/>
    </location>
</feature>
<dbReference type="PROSITE" id="PS50067">
    <property type="entry name" value="KINESIN_MOTOR_2"/>
    <property type="match status" value="1"/>
</dbReference>
<gene>
    <name evidence="10" type="ORF">DGYR_LOCUS1813</name>
</gene>
<feature type="binding site" evidence="5">
    <location>
        <begin position="505"/>
        <end position="512"/>
    </location>
    <ligand>
        <name>ATP</name>
        <dbReference type="ChEBI" id="CHEBI:30616"/>
    </ligand>
</feature>
<accession>A0A7I8V8Q4</accession>
<dbReference type="Pfam" id="PF00225">
    <property type="entry name" value="Kinesin"/>
    <property type="match status" value="1"/>
</dbReference>
<keyword evidence="3 5" id="KW-0067">ATP-binding</keyword>
<comment type="subcellular location">
    <subcellularLocation>
        <location evidence="1">Cytoplasm</location>
        <location evidence="1">Cytoskeleton</location>
    </subcellularLocation>
</comment>
<dbReference type="GO" id="GO:0005874">
    <property type="term" value="C:microtubule"/>
    <property type="evidence" value="ECO:0007669"/>
    <property type="project" value="UniProtKB-KW"/>
</dbReference>
<protein>
    <recommendedName>
        <fullName evidence="6">Kinesin-like protein</fullName>
    </recommendedName>
</protein>
<keyword evidence="6" id="KW-0493">Microtubule</keyword>
<dbReference type="Gene3D" id="3.40.850.10">
    <property type="entry name" value="Kinesin motor domain"/>
    <property type="match status" value="1"/>
</dbReference>
<dbReference type="OrthoDB" id="3176171at2759"/>
<keyword evidence="7" id="KW-0175">Coiled coil</keyword>
<organism evidence="10 11">
    <name type="scientific">Dimorphilus gyrociliatus</name>
    <dbReference type="NCBI Taxonomy" id="2664684"/>
    <lineage>
        <taxon>Eukaryota</taxon>
        <taxon>Metazoa</taxon>
        <taxon>Spiralia</taxon>
        <taxon>Lophotrochozoa</taxon>
        <taxon>Annelida</taxon>
        <taxon>Polychaeta</taxon>
        <taxon>Polychaeta incertae sedis</taxon>
        <taxon>Dinophilidae</taxon>
        <taxon>Dimorphilus</taxon>
    </lineage>
</organism>
<keyword evidence="4" id="KW-0206">Cytoskeleton</keyword>
<dbReference type="GO" id="GO:0005524">
    <property type="term" value="F:ATP binding"/>
    <property type="evidence" value="ECO:0007669"/>
    <property type="project" value="UniProtKB-UniRule"/>
</dbReference>
<feature type="domain" description="Kinesin motor" evidence="9">
    <location>
        <begin position="434"/>
        <end position="740"/>
    </location>
</feature>
<sequence>MGSSPSQIQLPDNVQIISRSSDGSSSRSKGFKEVEITSSDKGSTSQASNRPKTSKWQSHLDEVTDGQDYNEILAKHGVSLNENSNAKDYPEDELVMETFYHNSGTSYSCIYQSGQRYYLDSWETMDWQPFPNEWYEEGVLVTEQEQAPGQVAGGMGDDREGSLDHPDRGKLSTYLFEESRNVHYWYDDTSGTWIKMPLSWELRSEIVSKLLNPVEEAVPEWKDKHDMLAALRASNYDPHDTIATYMAAGEAGHIQALKNDEDAKILKEKEGKVIELTTKFKKLKRRYDKQGQELEEQKKERKNAEDLIAQLRDRVSTLEAERSSTIAQLEAFQQSSKGRRGSIKSEAGLHPDVAKALKKVVTQLHKEHVELRIEAVRNFQKMDELIKQARAGSTKLALANQGSSEEVDELRDLYRRECLQRKLLYNKLQEMRGNIRVFCRCRHDDNSLCCLDFGRDNEISTGGKKPYSFDKVFEPTSKQEEVFEEAKPIITSCIDGYNVCIIAYGQTGSGKTYTMMGPPEDPGVNVRSVKELLNICSEKTSVDFTLKASMMEIYNETVHDLLSDDLQQLEIRAKGNKITIPGLSEMFVESMEDIEHIMDLGDQNRSVASTKMNSHSSRSHLIFTITIEGRDKVSGSVTTGQLTLCDLAGSERVSKTEATGQRLIEAAAINKSLTSLGQVFTALRNGQLHIPYRNSKLTHVLQPCLGGDAKACLFVTVSPAERNLSETNSTMTFGSNARQVALGEAKRNVKKVPASSAWGLDSDSD</sequence>
<feature type="compositionally biased region" description="Polar residues" evidence="8">
    <location>
        <begin position="1"/>
        <end position="17"/>
    </location>
</feature>
<dbReference type="PANTHER" id="PTHR47972:SF65">
    <property type="entry name" value="KINESIN-LIKE PROTEIN"/>
    <property type="match status" value="1"/>
</dbReference>
<evidence type="ECO:0000256" key="3">
    <source>
        <dbReference type="ARBA" id="ARBA00022840"/>
    </source>
</evidence>
<dbReference type="GO" id="GO:0003777">
    <property type="term" value="F:microtubule motor activity"/>
    <property type="evidence" value="ECO:0007669"/>
    <property type="project" value="InterPro"/>
</dbReference>
<keyword evidence="11" id="KW-1185">Reference proteome</keyword>